<gene>
    <name evidence="2" type="ORF">P186_0065</name>
</gene>
<keyword evidence="3" id="KW-1185">Reference proteome</keyword>
<dbReference type="HOGENOM" id="CLU_101253_0_0_2"/>
<accession>G7VDV2</accession>
<dbReference type="RefSeq" id="WP_014287365.1">
    <property type="nucleotide sequence ID" value="NC_016645.1"/>
</dbReference>
<dbReference type="STRING" id="1104324.P186_0065"/>
<dbReference type="Gene3D" id="3.40.50.10130">
    <property type="match status" value="1"/>
</dbReference>
<dbReference type="GO" id="GO:0003677">
    <property type="term" value="F:DNA binding"/>
    <property type="evidence" value="ECO:0007669"/>
    <property type="project" value="InterPro"/>
</dbReference>
<dbReference type="Gene3D" id="1.10.150.20">
    <property type="entry name" value="5' to 3' exonuclease, C-terminal subdomain"/>
    <property type="match status" value="1"/>
</dbReference>
<evidence type="ECO:0000313" key="3">
    <source>
        <dbReference type="Proteomes" id="UP000005867"/>
    </source>
</evidence>
<dbReference type="EMBL" id="CP003098">
    <property type="protein sequence ID" value="AET31534.1"/>
    <property type="molecule type" value="Genomic_DNA"/>
</dbReference>
<dbReference type="AlphaFoldDB" id="G7VDV2"/>
<dbReference type="SMART" id="SM00891">
    <property type="entry name" value="ERCC4"/>
    <property type="match status" value="1"/>
</dbReference>
<protein>
    <recommendedName>
        <fullName evidence="1">ERCC4 domain-containing protein</fullName>
    </recommendedName>
</protein>
<feature type="domain" description="ERCC4" evidence="1">
    <location>
        <begin position="4"/>
        <end position="83"/>
    </location>
</feature>
<proteinExistence type="predicted"/>
<dbReference type="KEGG" id="pyr:P186_0065"/>
<evidence type="ECO:0000313" key="2">
    <source>
        <dbReference type="EMBL" id="AET31534.1"/>
    </source>
</evidence>
<name>G7VDV2_9CREN</name>
<organism evidence="2 3">
    <name type="scientific">Pyrobaculum ferrireducens</name>
    <dbReference type="NCBI Taxonomy" id="1104324"/>
    <lineage>
        <taxon>Archaea</taxon>
        <taxon>Thermoproteota</taxon>
        <taxon>Thermoprotei</taxon>
        <taxon>Thermoproteales</taxon>
        <taxon>Thermoproteaceae</taxon>
        <taxon>Pyrobaculum</taxon>
    </lineage>
</organism>
<dbReference type="GeneID" id="11595870"/>
<dbReference type="InterPro" id="IPR006166">
    <property type="entry name" value="ERCC4_domain"/>
</dbReference>
<sequence>MNPVVLVDTREWALEVVRAIKEAGCGVLKTRLEVGDYVAGDFVFERKSVDDFVNSVVEGRLFEQAERLRSSGMRPVVVVEGDLWGELRFRRVSPNAVLGALLALASMGVGLIYTEDRAQTGALVCLAARRESSRRGVKAPVARKRGVDVRSLQIALLASLPGIGPRRAEELLRRYGTPLNALLNYRSWNVDDRSHMAIKRVLETPYGDSSTLDDFLG</sequence>
<dbReference type="OrthoDB" id="121419at2157"/>
<dbReference type="BioCyc" id="PSP1104324:GJSN-64-MONOMER"/>
<dbReference type="GO" id="GO:0006259">
    <property type="term" value="P:DNA metabolic process"/>
    <property type="evidence" value="ECO:0007669"/>
    <property type="project" value="UniProtKB-ARBA"/>
</dbReference>
<dbReference type="Pfam" id="PF02732">
    <property type="entry name" value="ERCC4"/>
    <property type="match status" value="1"/>
</dbReference>
<dbReference type="SUPFAM" id="SSF52980">
    <property type="entry name" value="Restriction endonuclease-like"/>
    <property type="match status" value="1"/>
</dbReference>
<dbReference type="GO" id="GO:0004518">
    <property type="term" value="F:nuclease activity"/>
    <property type="evidence" value="ECO:0007669"/>
    <property type="project" value="InterPro"/>
</dbReference>
<reference evidence="2 3" key="1">
    <citation type="journal article" date="2012" name="J. Bacteriol.">
        <title>Complete genome sequence of strain 1860, a crenarchaeon of the genus pyrobaculum able to grow with various electron acceptors.</title>
        <authorList>
            <person name="Mardanov A.V."/>
            <person name="Gumerov V.M."/>
            <person name="Slobodkina G.B."/>
            <person name="Beletsky A.V."/>
            <person name="Bonch-Osmolovskaya E.A."/>
            <person name="Ravin N.V."/>
            <person name="Skryabin K.G."/>
        </authorList>
    </citation>
    <scope>NUCLEOTIDE SEQUENCE [LARGE SCALE GENOMIC DNA]</scope>
    <source>
        <strain evidence="2 3">1860</strain>
    </source>
</reference>
<dbReference type="InterPro" id="IPR011335">
    <property type="entry name" value="Restrct_endonuc-II-like"/>
</dbReference>
<dbReference type="CDD" id="cd20075">
    <property type="entry name" value="XPF_nuclease_XPF_arch"/>
    <property type="match status" value="1"/>
</dbReference>
<dbReference type="Proteomes" id="UP000005867">
    <property type="component" value="Chromosome"/>
</dbReference>
<evidence type="ECO:0000259" key="1">
    <source>
        <dbReference type="SMART" id="SM00891"/>
    </source>
</evidence>
<dbReference type="eggNOG" id="arCOG04206">
    <property type="taxonomic scope" value="Archaea"/>
</dbReference>